<evidence type="ECO:0000259" key="1">
    <source>
        <dbReference type="Pfam" id="PF17919"/>
    </source>
</evidence>
<dbReference type="AlphaFoldDB" id="A0A9C6TZH0"/>
<dbReference type="PANTHER" id="PTHR33067">
    <property type="entry name" value="RNA-DIRECTED DNA POLYMERASE-RELATED"/>
    <property type="match status" value="1"/>
</dbReference>
<reference evidence="3" key="2">
    <citation type="submission" date="2025-08" db="UniProtKB">
        <authorList>
            <consortium name="RefSeq"/>
        </authorList>
    </citation>
    <scope>IDENTIFICATION</scope>
    <source>
        <tissue evidence="3">Whole plant</tissue>
    </source>
</reference>
<dbReference type="SUPFAM" id="SSF56672">
    <property type="entry name" value="DNA/RNA polymerases"/>
    <property type="match status" value="1"/>
</dbReference>
<accession>A0A9C6TZH0</accession>
<name>A0A9C6TZH0_ARADU</name>
<dbReference type="Gene3D" id="3.10.10.10">
    <property type="entry name" value="HIV Type 1 Reverse Transcriptase, subunit A, domain 1"/>
    <property type="match status" value="1"/>
</dbReference>
<dbReference type="PANTHER" id="PTHR33067:SF9">
    <property type="entry name" value="RNA-DIRECTED DNA POLYMERASE"/>
    <property type="match status" value="1"/>
</dbReference>
<dbReference type="GeneID" id="127747736"/>
<protein>
    <submittedName>
        <fullName evidence="3">Uncharacterized protein LOC127747736</fullName>
    </submittedName>
</protein>
<dbReference type="RefSeq" id="XP_052118183.1">
    <property type="nucleotide sequence ID" value="XM_052262223.1"/>
</dbReference>
<dbReference type="Proteomes" id="UP000515211">
    <property type="component" value="Chromosome 1"/>
</dbReference>
<dbReference type="Pfam" id="PF17919">
    <property type="entry name" value="RT_RNaseH_2"/>
    <property type="match status" value="1"/>
</dbReference>
<keyword evidence="2" id="KW-1185">Reference proteome</keyword>
<dbReference type="InterPro" id="IPR043128">
    <property type="entry name" value="Rev_trsase/Diguanyl_cyclase"/>
</dbReference>
<evidence type="ECO:0000313" key="3">
    <source>
        <dbReference type="RefSeq" id="XP_052118183.1"/>
    </source>
</evidence>
<dbReference type="InterPro" id="IPR021109">
    <property type="entry name" value="Peptidase_aspartic_dom_sf"/>
</dbReference>
<proteinExistence type="predicted"/>
<feature type="domain" description="Reverse transcriptase/retrotransposon-derived protein RNase H-like" evidence="1">
    <location>
        <begin position="197"/>
        <end position="248"/>
    </location>
</feature>
<evidence type="ECO:0000313" key="2">
    <source>
        <dbReference type="Proteomes" id="UP000515211"/>
    </source>
</evidence>
<dbReference type="InterPro" id="IPR043502">
    <property type="entry name" value="DNA/RNA_pol_sf"/>
</dbReference>
<sequence length="296" mass="33959">MRKQQIEEVKSTRNFLQLADNSLKFSLGVVENLLVKVRTFIFLADFVIFDMEEDVNASIILRRPFLATGRALIDVQKCELTLRVNDEQIVLNVFKALQHPNDYADCMKIDITNPLVQEALEEEDFNESLESSIEVEVGEIEDYRPPKGASYIPSKDYNQIAVDPYDQEKTVFTCSFGVFAYHHMPFALCNAPVTFQSDVAIGAVLEKRQDEILHVIYYASRVLNDAQRNYTTTEKELLDVVLLLQEFDIEISDRKGSENQVVDHFSHIELVKAQEPPPPLHEEFPDEHLLAIHKTL</sequence>
<organism evidence="2 3">
    <name type="scientific">Arachis duranensis</name>
    <name type="common">Wild peanut</name>
    <dbReference type="NCBI Taxonomy" id="130453"/>
    <lineage>
        <taxon>Eukaryota</taxon>
        <taxon>Viridiplantae</taxon>
        <taxon>Streptophyta</taxon>
        <taxon>Embryophyta</taxon>
        <taxon>Tracheophyta</taxon>
        <taxon>Spermatophyta</taxon>
        <taxon>Magnoliopsida</taxon>
        <taxon>eudicotyledons</taxon>
        <taxon>Gunneridae</taxon>
        <taxon>Pentapetalae</taxon>
        <taxon>rosids</taxon>
        <taxon>fabids</taxon>
        <taxon>Fabales</taxon>
        <taxon>Fabaceae</taxon>
        <taxon>Papilionoideae</taxon>
        <taxon>50 kb inversion clade</taxon>
        <taxon>dalbergioids sensu lato</taxon>
        <taxon>Dalbergieae</taxon>
        <taxon>Pterocarpus clade</taxon>
        <taxon>Arachis</taxon>
    </lineage>
</organism>
<gene>
    <name evidence="3" type="primary">LOC127747736</name>
</gene>
<dbReference type="Gene3D" id="2.40.70.10">
    <property type="entry name" value="Acid Proteases"/>
    <property type="match status" value="1"/>
</dbReference>
<dbReference type="KEGG" id="adu:127747736"/>
<dbReference type="Gene3D" id="3.30.70.270">
    <property type="match status" value="1"/>
</dbReference>
<dbReference type="InterPro" id="IPR041577">
    <property type="entry name" value="RT_RNaseH_2"/>
</dbReference>
<reference evidence="2" key="1">
    <citation type="journal article" date="2016" name="Nat. Genet.">
        <title>The genome sequences of Arachis duranensis and Arachis ipaensis, the diploid ancestors of cultivated peanut.</title>
        <authorList>
            <person name="Bertioli D.J."/>
            <person name="Cannon S.B."/>
            <person name="Froenicke L."/>
            <person name="Huang G."/>
            <person name="Farmer A.D."/>
            <person name="Cannon E.K."/>
            <person name="Liu X."/>
            <person name="Gao D."/>
            <person name="Clevenger J."/>
            <person name="Dash S."/>
            <person name="Ren L."/>
            <person name="Moretzsohn M.C."/>
            <person name="Shirasawa K."/>
            <person name="Huang W."/>
            <person name="Vidigal B."/>
            <person name="Abernathy B."/>
            <person name="Chu Y."/>
            <person name="Niederhuth C.E."/>
            <person name="Umale P."/>
            <person name="Araujo A.C."/>
            <person name="Kozik A."/>
            <person name="Kim K.D."/>
            <person name="Burow M.D."/>
            <person name="Varshney R.K."/>
            <person name="Wang X."/>
            <person name="Zhang X."/>
            <person name="Barkley N."/>
            <person name="Guimaraes P.M."/>
            <person name="Isobe S."/>
            <person name="Guo B."/>
            <person name="Liao B."/>
            <person name="Stalker H.T."/>
            <person name="Schmitz R.J."/>
            <person name="Scheffler B.E."/>
            <person name="Leal-Bertioli S.C."/>
            <person name="Xun X."/>
            <person name="Jackson S.A."/>
            <person name="Michelmore R."/>
            <person name="Ozias-Akins P."/>
        </authorList>
    </citation>
    <scope>NUCLEOTIDE SEQUENCE [LARGE SCALE GENOMIC DNA]</scope>
    <source>
        <strain evidence="2">cv. V14167</strain>
    </source>
</reference>